<reference evidence="1" key="1">
    <citation type="submission" date="2020-04" db="EMBL/GenBank/DDBJ databases">
        <authorList>
            <person name="Alioto T."/>
            <person name="Alioto T."/>
            <person name="Gomez Garrido J."/>
        </authorList>
    </citation>
    <scope>NUCLEOTIDE SEQUENCE</scope>
    <source>
        <strain evidence="1">A484AB</strain>
    </source>
</reference>
<proteinExistence type="predicted"/>
<dbReference type="Proteomes" id="UP001152795">
    <property type="component" value="Unassembled WGS sequence"/>
</dbReference>
<comment type="caution">
    <text evidence="1">The sequence shown here is derived from an EMBL/GenBank/DDBJ whole genome shotgun (WGS) entry which is preliminary data.</text>
</comment>
<accession>A0A7D9LAX5</accession>
<dbReference type="EMBL" id="CACRXK020016959">
    <property type="protein sequence ID" value="CAB4030557.1"/>
    <property type="molecule type" value="Genomic_DNA"/>
</dbReference>
<gene>
    <name evidence="1" type="ORF">PACLA_8A052948</name>
</gene>
<organism evidence="1 2">
    <name type="scientific">Paramuricea clavata</name>
    <name type="common">Red gorgonian</name>
    <name type="synonym">Violescent sea-whip</name>
    <dbReference type="NCBI Taxonomy" id="317549"/>
    <lineage>
        <taxon>Eukaryota</taxon>
        <taxon>Metazoa</taxon>
        <taxon>Cnidaria</taxon>
        <taxon>Anthozoa</taxon>
        <taxon>Octocorallia</taxon>
        <taxon>Malacalcyonacea</taxon>
        <taxon>Plexauridae</taxon>
        <taxon>Paramuricea</taxon>
    </lineage>
</organism>
<dbReference type="PANTHER" id="PTHR31751">
    <property type="entry name" value="SI:CH211-108C17.2-RELATED-RELATED"/>
    <property type="match status" value="1"/>
</dbReference>
<name>A0A7D9LAX5_PARCT</name>
<protein>
    <submittedName>
        <fullName evidence="1">Uncharacterized protein</fullName>
    </submittedName>
</protein>
<dbReference type="AlphaFoldDB" id="A0A7D9LAX5"/>
<keyword evidence="2" id="KW-1185">Reference proteome</keyword>
<sequence length="453" mass="50038">MVNDTHGDCRQAKRRHTGVLARRKDVQELISKSKLPPNNEIVNEDNTIATEHPQESEIVNADCSNFKSTSCQTIALEYFGKNKTTQTKKSMLSTTATKGTQTLLTVNLLSKLLVFPETNSTGSQTDSSENIIEEHIVDSSKTNECGTSENVVKQYVDSSKTRESCKADANVEISGPPPEELCESDCNESCDGSYCTEFDHLASEESQSDQEASTEEISKQSKDRVLLSREKSIENQLKFIICEESIAHIFGICQKCGSSCSVSIGNRIGSYCMIYISCSTNQNHDISWSTGPLMNRLPAMNLLITSTILSTGMESNKTLRDKPVIIASDMRVDSPGHSGLLGSGSTLDVEQNVILDTQVIKSTEVKNSNGMELESLKRQLSYLENANVEVKKLVTDRHVQVSAYMASEKSSIEHNYDVWHVAKGVKKKLLKASKTKKFKEIKLWIGVGKIRSA</sequence>
<evidence type="ECO:0000313" key="2">
    <source>
        <dbReference type="Proteomes" id="UP001152795"/>
    </source>
</evidence>
<evidence type="ECO:0000313" key="1">
    <source>
        <dbReference type="EMBL" id="CAB4030557.1"/>
    </source>
</evidence>
<dbReference type="PANTHER" id="PTHR31751:SF42">
    <property type="entry name" value="PROTEIN CBG10204"/>
    <property type="match status" value="1"/>
</dbReference>